<feature type="region of interest" description="Disordered" evidence="2">
    <location>
        <begin position="569"/>
        <end position="611"/>
    </location>
</feature>
<feature type="domain" description="Fibronectin type-III" evidence="5">
    <location>
        <begin position="907"/>
        <end position="1009"/>
    </location>
</feature>
<dbReference type="SMART" id="SM00214">
    <property type="entry name" value="VWC"/>
    <property type="match status" value="3"/>
</dbReference>
<proteinExistence type="predicted"/>
<keyword evidence="3" id="KW-0812">Transmembrane</keyword>
<dbReference type="AlphaFoldDB" id="A0AAW2HHU3"/>
<protein>
    <recommendedName>
        <fullName evidence="7">Epidermal cell surface receptor</fullName>
    </recommendedName>
</protein>
<evidence type="ECO:0000259" key="5">
    <source>
        <dbReference type="PROSITE" id="PS50853"/>
    </source>
</evidence>
<evidence type="ECO:0000256" key="3">
    <source>
        <dbReference type="SAM" id="Phobius"/>
    </source>
</evidence>
<evidence type="ECO:0000313" key="6">
    <source>
        <dbReference type="EMBL" id="KAL0269357.1"/>
    </source>
</evidence>
<evidence type="ECO:0000259" key="4">
    <source>
        <dbReference type="PROSITE" id="PS50184"/>
    </source>
</evidence>
<gene>
    <name evidence="6" type="ORF">PYX00_007120</name>
</gene>
<dbReference type="SUPFAM" id="SSF49265">
    <property type="entry name" value="Fibronectin type III"/>
    <property type="match status" value="2"/>
</dbReference>
<organism evidence="6">
    <name type="scientific">Menopon gallinae</name>
    <name type="common">poultry shaft louse</name>
    <dbReference type="NCBI Taxonomy" id="328185"/>
    <lineage>
        <taxon>Eukaryota</taxon>
        <taxon>Metazoa</taxon>
        <taxon>Ecdysozoa</taxon>
        <taxon>Arthropoda</taxon>
        <taxon>Hexapoda</taxon>
        <taxon>Insecta</taxon>
        <taxon>Pterygota</taxon>
        <taxon>Neoptera</taxon>
        <taxon>Paraneoptera</taxon>
        <taxon>Psocodea</taxon>
        <taxon>Troctomorpha</taxon>
        <taxon>Phthiraptera</taxon>
        <taxon>Amblycera</taxon>
        <taxon>Menoponidae</taxon>
        <taxon>Menopon</taxon>
    </lineage>
</organism>
<dbReference type="EMBL" id="JARGDH010000004">
    <property type="protein sequence ID" value="KAL0269357.1"/>
    <property type="molecule type" value="Genomic_DNA"/>
</dbReference>
<reference evidence="6" key="1">
    <citation type="journal article" date="2024" name="Gigascience">
        <title>Chromosome-level genome of the poultry shaft louse Menopon gallinae provides insight into the host-switching and adaptive evolution of parasitic lice.</title>
        <authorList>
            <person name="Xu Y."/>
            <person name="Ma L."/>
            <person name="Liu S."/>
            <person name="Liang Y."/>
            <person name="Liu Q."/>
            <person name="He Z."/>
            <person name="Tian L."/>
            <person name="Duan Y."/>
            <person name="Cai W."/>
            <person name="Li H."/>
            <person name="Song F."/>
        </authorList>
    </citation>
    <scope>NUCLEOTIDE SEQUENCE</scope>
    <source>
        <strain evidence="6">Cailab_2023a</strain>
    </source>
</reference>
<accession>A0AAW2HHU3</accession>
<dbReference type="Gene3D" id="2.60.40.10">
    <property type="entry name" value="Immunoglobulins"/>
    <property type="match status" value="3"/>
</dbReference>
<dbReference type="PANTHER" id="PTHR11348:SF34">
    <property type="entry name" value="EPIDERMAL CELL SURFACE RECEPTOR-RELATED"/>
    <property type="match status" value="1"/>
</dbReference>
<keyword evidence="3" id="KW-0472">Membrane</keyword>
<dbReference type="InterPro" id="IPR036116">
    <property type="entry name" value="FN3_sf"/>
</dbReference>
<feature type="domain" description="Fibronectin type-III" evidence="5">
    <location>
        <begin position="1015"/>
        <end position="1111"/>
    </location>
</feature>
<dbReference type="InterPro" id="IPR050941">
    <property type="entry name" value="CCN"/>
</dbReference>
<keyword evidence="3" id="KW-1133">Transmembrane helix</keyword>
<name>A0AAW2HHU3_9NEOP</name>
<dbReference type="PANTHER" id="PTHR11348">
    <property type="entry name" value="CONNECTIVE TISSUE GROWTH FACTOR-RELATED"/>
    <property type="match status" value="1"/>
</dbReference>
<evidence type="ECO:0008006" key="7">
    <source>
        <dbReference type="Google" id="ProtNLM"/>
    </source>
</evidence>
<feature type="region of interest" description="Disordered" evidence="2">
    <location>
        <begin position="294"/>
        <end position="316"/>
    </location>
</feature>
<feature type="compositionally biased region" description="Polar residues" evidence="2">
    <location>
        <begin position="296"/>
        <end position="313"/>
    </location>
</feature>
<dbReference type="InterPro" id="IPR003961">
    <property type="entry name" value="FN3_dom"/>
</dbReference>
<dbReference type="GO" id="GO:0005178">
    <property type="term" value="F:integrin binding"/>
    <property type="evidence" value="ECO:0007669"/>
    <property type="project" value="TreeGrafter"/>
</dbReference>
<feature type="domain" description="Fibronectin type-III" evidence="5">
    <location>
        <begin position="795"/>
        <end position="900"/>
    </location>
</feature>
<feature type="domain" description="VWFC" evidence="4">
    <location>
        <begin position="319"/>
        <end position="394"/>
    </location>
</feature>
<dbReference type="PROSITE" id="PS50853">
    <property type="entry name" value="FN3"/>
    <property type="match status" value="3"/>
</dbReference>
<dbReference type="SMART" id="SM00060">
    <property type="entry name" value="FN3"/>
    <property type="match status" value="4"/>
</dbReference>
<dbReference type="GO" id="GO:0007155">
    <property type="term" value="P:cell adhesion"/>
    <property type="evidence" value="ECO:0007669"/>
    <property type="project" value="TreeGrafter"/>
</dbReference>
<dbReference type="InterPro" id="IPR013783">
    <property type="entry name" value="Ig-like_fold"/>
</dbReference>
<dbReference type="Pfam" id="PF00041">
    <property type="entry name" value="fn3"/>
    <property type="match status" value="1"/>
</dbReference>
<dbReference type="PROSITE" id="PS50184">
    <property type="entry name" value="VWFC_2"/>
    <property type="match status" value="1"/>
</dbReference>
<evidence type="ECO:0000256" key="1">
    <source>
        <dbReference type="ARBA" id="ARBA00022729"/>
    </source>
</evidence>
<evidence type="ECO:0000256" key="2">
    <source>
        <dbReference type="SAM" id="MobiDB-lite"/>
    </source>
</evidence>
<dbReference type="GO" id="GO:0045597">
    <property type="term" value="P:positive regulation of cell differentiation"/>
    <property type="evidence" value="ECO:0007669"/>
    <property type="project" value="TreeGrafter"/>
</dbReference>
<comment type="caution">
    <text evidence="6">The sequence shown here is derived from an EMBL/GenBank/DDBJ whole genome shotgun (WGS) entry which is preliminary data.</text>
</comment>
<dbReference type="GO" id="GO:0005615">
    <property type="term" value="C:extracellular space"/>
    <property type="evidence" value="ECO:0007669"/>
    <property type="project" value="TreeGrafter"/>
</dbReference>
<feature type="transmembrane region" description="Helical" evidence="3">
    <location>
        <begin position="1137"/>
        <end position="1162"/>
    </location>
</feature>
<dbReference type="CDD" id="cd00063">
    <property type="entry name" value="FN3"/>
    <property type="match status" value="2"/>
</dbReference>
<sequence>MGENKTRPLDDLSLDDVPMLVMHTTTPTSTNRTSQCTDKDGKKYTAGQKFEKGCDERCECSPAGEITCKPRCEAPFFRKSLTRKDSLCQEIPTSDECCVIVRCTQDTEAESMETCVHKNQTFHKGEMFNDGCEAICSCGDGGKVQCKPRCPQSSKNSSDQCVHVPDPADPCCTVVFCDVTLNDQDVNKITGTEETMSDQLRLKSADALNSTSAIIHFLGEPELESNLTAEVSEDQMKWNKTKLDGVIIHDLQPGKTYYIRVVSGGMVSNAVTITLPKNTPEGSGPETTTMIPTTTVPSNETKAHNATGSNSAEESSDGESCSFKGMNYTLGQEFNDACESYCICTENGVHCSPIECPSEFGLDLLNPHCLKWETRPRDFNPVPPHCCPDKVRCLDDGSCKYMDQVFPNWDEIPTSLTGCEKKCYCEYGNITCHQVCPPVTATPPADLPCPAQQAMLHHLPGDTCCLYWTCPQIQHPERNKTTEKMPNSTQEDIPPYLGPYNPDKHHKTDGKHSPHNILAPFGLDENGNPTDRPLPGPVIVPYEKDTSAIPGPPYIEHGEHHKTYGFKTSKDEGIHGPPPFVVKPTKEDFEKKHKYPEPTPETNKKTKTKTKGEFKPTVLPQEGHEDYDEAGEGGQFPHFHPEQPHIIYVNNPINLPPHLPPGGRPLPNEIFQNQNDPNFYHPLFHPNPKGNAKLPHPQDRRPLPVGLYDGDEEAVLHYHSPDLPDDPRILAKEILDHLRNGVPGVPPTVPDQAFGAQRPLNSTNFPIHQPNNTGFSGASVPPGFPGQPAGHPSQSGVNIQVLEPLDEHTVRLAFSVPPVLVGLHGRVEVRYTANKHSQDPSTWELQVLAPPADLIATPQLHFDLGNLLPDTTYSIMIKIILRDLSNTPQSPILTVRTLPSSPLTTLPPQILVDSGLAVAEVNSTWAKMMWRKFSEFELQFIDGVQLRYREKEGKVFSATPLIHRLVTSYTIEDLKPNSSYEVGLFFIPFPGQTTELQSERNIEVQTPLENDPYKFEINLEILTTKATSVEVTWSGVPYPEDKYVNIYRVIYQSETGKEDFNTFKVAKRDSTPKMTIMDLKPTTRYRLWLEAYLTNGRTKKSNVQDFVSKPGTVTASTGPSFQGKLSGTPPTMEPGDYYGPLVAVAILAALAIMAALILLLVLMRKHGQNKAAITSTRKTQSAYDNPSYKVEIQQETMDL</sequence>
<dbReference type="InterPro" id="IPR001007">
    <property type="entry name" value="VWF_dom"/>
</dbReference>
<keyword evidence="1" id="KW-0732">Signal</keyword>